<protein>
    <submittedName>
        <fullName evidence="3">DUF5107 domain-containing protein</fullName>
    </submittedName>
</protein>
<dbReference type="AlphaFoldDB" id="A0A370XD06"/>
<dbReference type="Gene3D" id="1.25.40.10">
    <property type="entry name" value="Tetratricopeptide repeat domain"/>
    <property type="match status" value="2"/>
</dbReference>
<comment type="caution">
    <text evidence="3">The sequence shown here is derived from an EMBL/GenBank/DDBJ whole genome shotgun (WGS) entry which is preliminary data.</text>
</comment>
<evidence type="ECO:0000313" key="4">
    <source>
        <dbReference type="Proteomes" id="UP000255334"/>
    </source>
</evidence>
<feature type="domain" description="DUF5107" evidence="2">
    <location>
        <begin position="73"/>
        <end position="364"/>
    </location>
</feature>
<sequence>MAYSNPGGAAGSLRRSKRAIMRFLAELLLCLFVSELHAQVRVWEGHLSIPTSDEGSPDANPPFDIYAKDRFNYPYTVRENVHGTESVQAWRAVFLENEYLKCIVLPDLGGHVYTCIDKINGQPMFYANPTLKKALIGYRGAWAAFGIEFNFPVSHNWVSLSPVDYAYTSAPDGSASITVGNRDRVYGMEWTVQLTLRPGSTVLEERVTLANPSNVRHRFYWWNNAGVRVWDDSKIWYPMQFTASHGFTNIDTWPVNSKGMDLSVIANHKDGPVSRFIYGSREPFMGIYNPHTNAGVVHYAEYEDLPAKKIWSWGTDADGLAWRKVLSDNDSAYAEVQAGLFRNQETYGFLQPQQVIRFSEFWMPVRDIGGISRANLNGIVWIARKPGADGKTALTAAFNANSDIPNAHIRILNGNNPVYEEKASLSPAKAWSHQINDIPSSGKYTFVVEDSNHRVLLKHTEGEYDWTPRDQVHVGPQSTTAPSTNPHDTSDVLERGRNDELQGNLIAAWNDYNEGFAATPASFDLLKAQGRLDVNLFRFDEASKLLKSVEDRATWDAETRYYRGIAEEQLGHSREARIEFEAAYRDPSYRTAGGLLLAELLASEHDVNEALTVLAKACPDVAVSFSTQRCVEDNVALERASGNSDHARKLALASLATYPTNAFLKNELSILGSPTQGFDEYLSADPNRILGLVVQYNRLGLYSDSLALLSRSYPQAPALESEPGTAPPGKNPLLAYYRGFCREQLGKSGKQDDEAASHMSLRFIFPGQAETIPVLQAALAANASDASAHFLLGTLWFSKGIVDPAIEEWRRAASLRSDIPTLDANLGRALLDIKHDPEEAAQVFTHGFSVDASNPALYVGMGRAMKQLGKSPAERVAMFERFPAHADMPAELVRAFVDAYEENGQPNKADALLAEHFLPRKEGAAPLQPSTATKVDKH</sequence>
<dbReference type="SUPFAM" id="SSF48452">
    <property type="entry name" value="TPR-like"/>
    <property type="match status" value="1"/>
</dbReference>
<keyword evidence="4" id="KW-1185">Reference proteome</keyword>
<dbReference type="EMBL" id="QRBF01000001">
    <property type="protein sequence ID" value="RDS86095.1"/>
    <property type="molecule type" value="Genomic_DNA"/>
</dbReference>
<evidence type="ECO:0000313" key="3">
    <source>
        <dbReference type="EMBL" id="RDS86095.1"/>
    </source>
</evidence>
<evidence type="ECO:0000259" key="2">
    <source>
        <dbReference type="Pfam" id="PF17128"/>
    </source>
</evidence>
<name>A0A370XD06_9GAMM</name>
<feature type="compositionally biased region" description="Polar residues" evidence="1">
    <location>
        <begin position="476"/>
        <end position="487"/>
    </location>
</feature>
<reference evidence="3 4" key="1">
    <citation type="submission" date="2018-07" db="EMBL/GenBank/DDBJ databases">
        <title>Dyella monticola sp. nov. and Dyella psychrodurans sp. nov. isolated from monsoon evergreen broad-leaved forest soil of Dinghu Mountain, China.</title>
        <authorList>
            <person name="Gao Z."/>
            <person name="Qiu L."/>
        </authorList>
    </citation>
    <scope>NUCLEOTIDE SEQUENCE [LARGE SCALE GENOMIC DNA]</scope>
    <source>
        <strain evidence="3 4">4MSK11</strain>
    </source>
</reference>
<dbReference type="InterPro" id="IPR033396">
    <property type="entry name" value="DUF5107"/>
</dbReference>
<feature type="region of interest" description="Disordered" evidence="1">
    <location>
        <begin position="467"/>
        <end position="494"/>
    </location>
</feature>
<gene>
    <name evidence="3" type="ORF">DWU99_02160</name>
</gene>
<accession>A0A370XD06</accession>
<dbReference type="InterPro" id="IPR011990">
    <property type="entry name" value="TPR-like_helical_dom_sf"/>
</dbReference>
<dbReference type="Pfam" id="PF17128">
    <property type="entry name" value="DUF5107"/>
    <property type="match status" value="1"/>
</dbReference>
<dbReference type="Proteomes" id="UP000255334">
    <property type="component" value="Unassembled WGS sequence"/>
</dbReference>
<organism evidence="3 4">
    <name type="scientific">Dyella psychrodurans</name>
    <dbReference type="NCBI Taxonomy" id="1927960"/>
    <lineage>
        <taxon>Bacteria</taxon>
        <taxon>Pseudomonadati</taxon>
        <taxon>Pseudomonadota</taxon>
        <taxon>Gammaproteobacteria</taxon>
        <taxon>Lysobacterales</taxon>
        <taxon>Rhodanobacteraceae</taxon>
        <taxon>Dyella</taxon>
    </lineage>
</organism>
<evidence type="ECO:0000256" key="1">
    <source>
        <dbReference type="SAM" id="MobiDB-lite"/>
    </source>
</evidence>
<proteinExistence type="predicted"/>